<reference evidence="9" key="1">
    <citation type="journal article" date="2020" name="mSystems">
        <title>Genome- and Community-Level Interaction Insights into Carbon Utilization and Element Cycling Functions of Hydrothermarchaeota in Hydrothermal Sediment.</title>
        <authorList>
            <person name="Zhou Z."/>
            <person name="Liu Y."/>
            <person name="Xu W."/>
            <person name="Pan J."/>
            <person name="Luo Z.H."/>
            <person name="Li M."/>
        </authorList>
    </citation>
    <scope>NUCLEOTIDE SEQUENCE [LARGE SCALE GENOMIC DNA]</scope>
    <source>
        <strain evidence="9">SpSt-716</strain>
    </source>
</reference>
<keyword evidence="2" id="KW-0444">Lipid biosynthesis</keyword>
<dbReference type="InterPro" id="IPR037157">
    <property type="entry name" value="Acetyltransf_C_sf"/>
</dbReference>
<dbReference type="NCBIfam" id="NF003657">
    <property type="entry name" value="PRK05289.1"/>
    <property type="match status" value="1"/>
</dbReference>
<evidence type="ECO:0000259" key="8">
    <source>
        <dbReference type="Pfam" id="PF13720"/>
    </source>
</evidence>
<gene>
    <name evidence="9" type="ORF">ENU96_05970</name>
</gene>
<dbReference type="Pfam" id="PF13720">
    <property type="entry name" value="Acetyltransf_11"/>
    <property type="match status" value="1"/>
</dbReference>
<keyword evidence="5" id="KW-0677">Repeat</keyword>
<dbReference type="EC" id="2.3.1.129" evidence="9"/>
<keyword evidence="1" id="KW-0963">Cytoplasm</keyword>
<dbReference type="PROSITE" id="PS00101">
    <property type="entry name" value="HEXAPEP_TRANSFERASES"/>
    <property type="match status" value="2"/>
</dbReference>
<evidence type="ECO:0000256" key="4">
    <source>
        <dbReference type="ARBA" id="ARBA00022679"/>
    </source>
</evidence>
<dbReference type="NCBIfam" id="TIGR01852">
    <property type="entry name" value="lipid_A_lpxA"/>
    <property type="match status" value="1"/>
</dbReference>
<keyword evidence="3" id="KW-0441">Lipid A biosynthesis</keyword>
<dbReference type="GO" id="GO:0016020">
    <property type="term" value="C:membrane"/>
    <property type="evidence" value="ECO:0007669"/>
    <property type="project" value="GOC"/>
</dbReference>
<protein>
    <submittedName>
        <fullName evidence="9">Acyl-ACP--UDP-N-acetylglucosamine O-acyltransferase</fullName>
        <ecNumber evidence="9">2.3.1.129</ecNumber>
    </submittedName>
</protein>
<dbReference type="Gene3D" id="1.20.1180.10">
    <property type="entry name" value="Udp N-acetylglucosamine O-acyltransferase, C-terminal domain"/>
    <property type="match status" value="1"/>
</dbReference>
<evidence type="ECO:0000256" key="1">
    <source>
        <dbReference type="ARBA" id="ARBA00022490"/>
    </source>
</evidence>
<dbReference type="GO" id="GO:0008780">
    <property type="term" value="F:acyl-[acyl-carrier-protein]-UDP-N-acetylglucosamine O-acyltransferase activity"/>
    <property type="evidence" value="ECO:0007669"/>
    <property type="project" value="UniProtKB-EC"/>
</dbReference>
<dbReference type="CDD" id="cd03351">
    <property type="entry name" value="LbH_UDP-GlcNAc_AT"/>
    <property type="match status" value="1"/>
</dbReference>
<feature type="domain" description="UDP N-acetylglucosamine O-acyltransferase C-terminal" evidence="8">
    <location>
        <begin position="174"/>
        <end position="254"/>
    </location>
</feature>
<dbReference type="SUPFAM" id="SSF51161">
    <property type="entry name" value="Trimeric LpxA-like enzymes"/>
    <property type="match status" value="1"/>
</dbReference>
<dbReference type="InterPro" id="IPR011004">
    <property type="entry name" value="Trimer_LpxA-like_sf"/>
</dbReference>
<evidence type="ECO:0000256" key="5">
    <source>
        <dbReference type="ARBA" id="ARBA00022737"/>
    </source>
</evidence>
<dbReference type="PIRSF" id="PIRSF000456">
    <property type="entry name" value="UDP-GlcNAc_acltr"/>
    <property type="match status" value="1"/>
</dbReference>
<dbReference type="GO" id="GO:0009245">
    <property type="term" value="P:lipid A biosynthetic process"/>
    <property type="evidence" value="ECO:0007669"/>
    <property type="project" value="UniProtKB-KW"/>
</dbReference>
<organism evidence="9">
    <name type="scientific">Candidatus Caldatribacterium californiense</name>
    <dbReference type="NCBI Taxonomy" id="1454726"/>
    <lineage>
        <taxon>Bacteria</taxon>
        <taxon>Pseudomonadati</taxon>
        <taxon>Atribacterota</taxon>
        <taxon>Atribacteria</taxon>
        <taxon>Atribacterales</taxon>
        <taxon>Candidatus Caldatribacteriaceae</taxon>
        <taxon>Candidatus Caldatribacterium</taxon>
    </lineage>
</organism>
<keyword evidence="7 9" id="KW-0012">Acyltransferase</keyword>
<dbReference type="EMBL" id="DTEN01000232">
    <property type="protein sequence ID" value="HGI75202.1"/>
    <property type="molecule type" value="Genomic_DNA"/>
</dbReference>
<dbReference type="PANTHER" id="PTHR43480:SF1">
    <property type="entry name" value="ACYL-[ACYL-CARRIER-PROTEIN]--UDP-N-ACETYLGLUCOSAMINE O-ACYLTRANSFERASE, MITOCHONDRIAL-RELATED"/>
    <property type="match status" value="1"/>
</dbReference>
<dbReference type="InterPro" id="IPR001451">
    <property type="entry name" value="Hexapep"/>
</dbReference>
<keyword evidence="4 9" id="KW-0808">Transferase</keyword>
<name>A0A7V3YM79_9BACT</name>
<dbReference type="InterPro" id="IPR010137">
    <property type="entry name" value="Lipid_A_LpxA"/>
</dbReference>
<dbReference type="PANTHER" id="PTHR43480">
    <property type="entry name" value="ACYL-[ACYL-CARRIER-PROTEIN]--UDP-N-ACETYLGLUCOSAMINE O-ACYLTRANSFERASE"/>
    <property type="match status" value="1"/>
</dbReference>
<comment type="caution">
    <text evidence="9">The sequence shown here is derived from an EMBL/GenBank/DDBJ whole genome shotgun (WGS) entry which is preliminary data.</text>
</comment>
<dbReference type="AlphaFoldDB" id="A0A7V3YM79"/>
<dbReference type="Pfam" id="PF00132">
    <property type="entry name" value="Hexapep"/>
    <property type="match status" value="2"/>
</dbReference>
<evidence type="ECO:0000256" key="7">
    <source>
        <dbReference type="ARBA" id="ARBA00023315"/>
    </source>
</evidence>
<accession>A0A7V3YM79</accession>
<sequence>MGIDRTARIDPEAQIGTNVEIGPYVIIRGKVRVGDGTRIEPFAVLEGKVEIGPSCVIGHHAVIGTPPQDVAFRGEESGVVIGEGTVLREFVTVHRATGEGKVTHIGKSCFIMAYCHIAHNCFVGNGVTMANGASLAGYVTVEDWATLSGFVGVHQFVRIGKLAMIGGLSKVVMDIPPYVLADGHPARIFGLNRVGMRRRGIPQKKRESIAQVYRFLFRSGLPLRKAMEEIRGKGFDQEVVEEILTFLLQTRRGITRWVREEACDFEDTPSGW</sequence>
<evidence type="ECO:0000256" key="6">
    <source>
        <dbReference type="ARBA" id="ARBA00023098"/>
    </source>
</evidence>
<evidence type="ECO:0000256" key="2">
    <source>
        <dbReference type="ARBA" id="ARBA00022516"/>
    </source>
</evidence>
<evidence type="ECO:0000313" key="9">
    <source>
        <dbReference type="EMBL" id="HGI75202.1"/>
    </source>
</evidence>
<dbReference type="Gene3D" id="2.160.10.10">
    <property type="entry name" value="Hexapeptide repeat proteins"/>
    <property type="match status" value="1"/>
</dbReference>
<keyword evidence="6" id="KW-0443">Lipid metabolism</keyword>
<dbReference type="InterPro" id="IPR018357">
    <property type="entry name" value="Hexapep_transf_CS"/>
</dbReference>
<dbReference type="InterPro" id="IPR029098">
    <property type="entry name" value="Acetyltransf_C"/>
</dbReference>
<proteinExistence type="predicted"/>
<evidence type="ECO:0000256" key="3">
    <source>
        <dbReference type="ARBA" id="ARBA00022556"/>
    </source>
</evidence>